<evidence type="ECO:0000313" key="2">
    <source>
        <dbReference type="Proteomes" id="UP000618795"/>
    </source>
</evidence>
<comment type="caution">
    <text evidence="1">The sequence shown here is derived from an EMBL/GenBank/DDBJ whole genome shotgun (WGS) entry which is preliminary data.</text>
</comment>
<dbReference type="AlphaFoldDB" id="A0A918IL18"/>
<dbReference type="RefSeq" id="WP_229854858.1">
    <property type="nucleotide sequence ID" value="NZ_BMTD01000036.1"/>
</dbReference>
<name>A0A918IL18_9ACTN</name>
<reference evidence="1" key="1">
    <citation type="journal article" date="2014" name="Int. J. Syst. Evol. Microbiol.">
        <title>Complete genome sequence of Corynebacterium casei LMG S-19264T (=DSM 44701T), isolated from a smear-ripened cheese.</title>
        <authorList>
            <consortium name="US DOE Joint Genome Institute (JGI-PGF)"/>
            <person name="Walter F."/>
            <person name="Albersmeier A."/>
            <person name="Kalinowski J."/>
            <person name="Ruckert C."/>
        </authorList>
    </citation>
    <scope>NUCLEOTIDE SEQUENCE</scope>
    <source>
        <strain evidence="1">JCM 4369</strain>
    </source>
</reference>
<accession>A0A918IL18</accession>
<dbReference type="EMBL" id="BMTD01000036">
    <property type="protein sequence ID" value="GGV29584.1"/>
    <property type="molecule type" value="Genomic_DNA"/>
</dbReference>
<proteinExistence type="predicted"/>
<gene>
    <name evidence="1" type="ORF">GCM10010260_82680</name>
</gene>
<reference evidence="1" key="2">
    <citation type="submission" date="2020-09" db="EMBL/GenBank/DDBJ databases">
        <authorList>
            <person name="Sun Q."/>
            <person name="Ohkuma M."/>
        </authorList>
    </citation>
    <scope>NUCLEOTIDE SEQUENCE</scope>
    <source>
        <strain evidence="1">JCM 4369</strain>
    </source>
</reference>
<keyword evidence="2" id="KW-1185">Reference proteome</keyword>
<sequence>MDNPFAPPRSDNGHRPAWSALDEYLWHSCDIIADLVEKRIDQRPLVATMARLEPGDRALAVGPAQRLTWRAIGDGSYRHQNMFAFGHPAFVIGSMVGSAVGNSARRRAAANDARPRWVLDGAGEITVTTRGVYFGHPQCPLDLFWVGLDTIDLVAPDVFQTSFRDINNRRYTTVQLRTPWASLLFVLAAITAFPAHPRLLGRGWLPTDFESRCAQIGRPCRPAARLLLEHGR</sequence>
<dbReference type="Proteomes" id="UP000618795">
    <property type="component" value="Unassembled WGS sequence"/>
</dbReference>
<protein>
    <submittedName>
        <fullName evidence="1">Uncharacterized protein</fullName>
    </submittedName>
</protein>
<organism evidence="1 2">
    <name type="scientific">Streptomyces filipinensis</name>
    <dbReference type="NCBI Taxonomy" id="66887"/>
    <lineage>
        <taxon>Bacteria</taxon>
        <taxon>Bacillati</taxon>
        <taxon>Actinomycetota</taxon>
        <taxon>Actinomycetes</taxon>
        <taxon>Kitasatosporales</taxon>
        <taxon>Streptomycetaceae</taxon>
        <taxon>Streptomyces</taxon>
    </lineage>
</organism>
<evidence type="ECO:0000313" key="1">
    <source>
        <dbReference type="EMBL" id="GGV29584.1"/>
    </source>
</evidence>